<keyword evidence="4 11" id="KW-0028">Amino-acid biosynthesis</keyword>
<dbReference type="GO" id="GO:0009073">
    <property type="term" value="P:aromatic amino acid family biosynthetic process"/>
    <property type="evidence" value="ECO:0007669"/>
    <property type="project" value="UniProtKB-KW"/>
</dbReference>
<evidence type="ECO:0000256" key="1">
    <source>
        <dbReference type="ARBA" id="ARBA00004842"/>
    </source>
</evidence>
<comment type="caution">
    <text evidence="11">Lacks conserved residue(s) required for the propagation of feature annotation.</text>
</comment>
<keyword evidence="6 11" id="KW-0547">Nucleotide-binding</keyword>
<evidence type="ECO:0000256" key="7">
    <source>
        <dbReference type="ARBA" id="ARBA00022777"/>
    </source>
</evidence>
<comment type="subunit">
    <text evidence="11">Monomer.</text>
</comment>
<dbReference type="GO" id="GO:0004765">
    <property type="term" value="F:shikimate kinase activity"/>
    <property type="evidence" value="ECO:0007669"/>
    <property type="project" value="UniProtKB-UniRule"/>
</dbReference>
<dbReference type="GO" id="GO:0000287">
    <property type="term" value="F:magnesium ion binding"/>
    <property type="evidence" value="ECO:0007669"/>
    <property type="project" value="UniProtKB-UniRule"/>
</dbReference>
<feature type="binding site" evidence="11">
    <location>
        <position position="18"/>
    </location>
    <ligand>
        <name>Mg(2+)</name>
        <dbReference type="ChEBI" id="CHEBI:18420"/>
    </ligand>
</feature>
<dbReference type="PRINTS" id="PR01100">
    <property type="entry name" value="SHIKIMTKNASE"/>
</dbReference>
<evidence type="ECO:0000256" key="10">
    <source>
        <dbReference type="ARBA" id="ARBA00048567"/>
    </source>
</evidence>
<evidence type="ECO:0000256" key="4">
    <source>
        <dbReference type="ARBA" id="ARBA00022605"/>
    </source>
</evidence>
<dbReference type="InterPro" id="IPR023000">
    <property type="entry name" value="Shikimate_kinase_CS"/>
</dbReference>
<dbReference type="PROSITE" id="PS01128">
    <property type="entry name" value="SHIKIMATE_KINASE"/>
    <property type="match status" value="1"/>
</dbReference>
<gene>
    <name evidence="11" type="primary">aroK</name>
    <name evidence="12" type="ORF">EV700_0428</name>
</gene>
<comment type="similarity">
    <text evidence="2 11">Belongs to the shikimate kinase family.</text>
</comment>
<evidence type="ECO:0000256" key="9">
    <source>
        <dbReference type="ARBA" id="ARBA00023141"/>
    </source>
</evidence>
<evidence type="ECO:0000256" key="3">
    <source>
        <dbReference type="ARBA" id="ARBA00012154"/>
    </source>
</evidence>
<protein>
    <recommendedName>
        <fullName evidence="3 11">Shikimate kinase</fullName>
        <shortName evidence="11">SK</shortName>
        <ecNumber evidence="3 11">2.7.1.71</ecNumber>
    </recommendedName>
</protein>
<dbReference type="GO" id="GO:0009423">
    <property type="term" value="P:chorismate biosynthetic process"/>
    <property type="evidence" value="ECO:0007669"/>
    <property type="project" value="UniProtKB-UniRule"/>
</dbReference>
<dbReference type="GO" id="GO:0005524">
    <property type="term" value="F:ATP binding"/>
    <property type="evidence" value="ECO:0007669"/>
    <property type="project" value="UniProtKB-UniRule"/>
</dbReference>
<evidence type="ECO:0000256" key="2">
    <source>
        <dbReference type="ARBA" id="ARBA00006997"/>
    </source>
</evidence>
<dbReference type="NCBIfam" id="NF003456">
    <property type="entry name" value="PRK05057.1"/>
    <property type="match status" value="1"/>
</dbReference>
<reference evidence="12 13" key="1">
    <citation type="submission" date="2019-02" db="EMBL/GenBank/DDBJ databases">
        <title>Genomic Encyclopedia of Type Strains, Phase IV (KMG-IV): sequencing the most valuable type-strain genomes for metagenomic binning, comparative biology and taxonomic classification.</title>
        <authorList>
            <person name="Goeker M."/>
        </authorList>
    </citation>
    <scope>NUCLEOTIDE SEQUENCE [LARGE SCALE GENOMIC DNA]</scope>
    <source>
        <strain evidence="12 13">DSM 105135</strain>
    </source>
</reference>
<dbReference type="PANTHER" id="PTHR21087">
    <property type="entry name" value="SHIKIMATE KINASE"/>
    <property type="match status" value="1"/>
</dbReference>
<evidence type="ECO:0000256" key="5">
    <source>
        <dbReference type="ARBA" id="ARBA00022679"/>
    </source>
</evidence>
<dbReference type="Pfam" id="PF01202">
    <property type="entry name" value="SKI"/>
    <property type="match status" value="1"/>
</dbReference>
<comment type="function">
    <text evidence="11">Catalyzes the specific phosphorylation of the 3-hydroxyl group of shikimic acid using ATP as a cosubstrate.</text>
</comment>
<keyword evidence="7 11" id="KW-0418">Kinase</keyword>
<feature type="binding site" evidence="11">
    <location>
        <position position="139"/>
    </location>
    <ligand>
        <name>substrate</name>
    </ligand>
</feature>
<dbReference type="HAMAP" id="MF_00109">
    <property type="entry name" value="Shikimate_kinase"/>
    <property type="match status" value="1"/>
</dbReference>
<organism evidence="12 13">
    <name type="scientific">Fluviicoccus keumensis</name>
    <dbReference type="NCBI Taxonomy" id="1435465"/>
    <lineage>
        <taxon>Bacteria</taxon>
        <taxon>Pseudomonadati</taxon>
        <taxon>Pseudomonadota</taxon>
        <taxon>Gammaproteobacteria</taxon>
        <taxon>Moraxellales</taxon>
        <taxon>Moraxellaceae</taxon>
        <taxon>Fluviicoccus</taxon>
    </lineage>
</organism>
<dbReference type="UniPathway" id="UPA00053">
    <property type="reaction ID" value="UER00088"/>
</dbReference>
<feature type="binding site" evidence="11">
    <location>
        <position position="36"/>
    </location>
    <ligand>
        <name>substrate</name>
    </ligand>
</feature>
<proteinExistence type="inferred from homology"/>
<evidence type="ECO:0000256" key="8">
    <source>
        <dbReference type="ARBA" id="ARBA00022840"/>
    </source>
</evidence>
<feature type="binding site" evidence="11">
    <location>
        <position position="120"/>
    </location>
    <ligand>
        <name>ATP</name>
        <dbReference type="ChEBI" id="CHEBI:30616"/>
    </ligand>
</feature>
<dbReference type="EC" id="2.7.1.71" evidence="3 11"/>
<accession>A0A4V2G663</accession>
<dbReference type="Proteomes" id="UP000292423">
    <property type="component" value="Unassembled WGS sequence"/>
</dbReference>
<evidence type="ECO:0000313" key="12">
    <source>
        <dbReference type="EMBL" id="RZU47466.1"/>
    </source>
</evidence>
<evidence type="ECO:0000256" key="11">
    <source>
        <dbReference type="HAMAP-Rule" id="MF_00109"/>
    </source>
</evidence>
<name>A0A4V2G663_9GAMM</name>
<comment type="subcellular location">
    <subcellularLocation>
        <location evidence="11">Cytoplasm</location>
    </subcellularLocation>
</comment>
<keyword evidence="13" id="KW-1185">Reference proteome</keyword>
<comment type="caution">
    <text evidence="12">The sequence shown here is derived from an EMBL/GenBank/DDBJ whole genome shotgun (WGS) entry which is preliminary data.</text>
</comment>
<comment type="pathway">
    <text evidence="1 11">Metabolic intermediate biosynthesis; chorismate biosynthesis; chorismate from D-erythrose 4-phosphate and phosphoenolpyruvate: step 5/7.</text>
</comment>
<dbReference type="GO" id="GO:0008652">
    <property type="term" value="P:amino acid biosynthetic process"/>
    <property type="evidence" value="ECO:0007669"/>
    <property type="project" value="UniProtKB-KW"/>
</dbReference>
<dbReference type="CDD" id="cd00464">
    <property type="entry name" value="SK"/>
    <property type="match status" value="1"/>
</dbReference>
<keyword evidence="11" id="KW-0479">Metal-binding</keyword>
<evidence type="ECO:0000313" key="13">
    <source>
        <dbReference type="Proteomes" id="UP000292423"/>
    </source>
</evidence>
<sequence>MRSEGSIFLVGPMGAGKTTIGRFLADMLSWRFIDSDHEIELKTGASIPWIFEKEGEDGFRRREEAMIAELTQQRNVVLATGGGAVMRRANRLALQSRGTVVYLYTPVAMQIDRTAHDRNRPLLQTANPEARLRELFDLRDPLYREIADLIIPTTDGSARELAQKIMQTLGLAPLK</sequence>
<keyword evidence="9 11" id="KW-0057">Aromatic amino acid biosynthesis</keyword>
<dbReference type="InterPro" id="IPR031322">
    <property type="entry name" value="Shikimate/glucono_kinase"/>
</dbReference>
<dbReference type="PANTHER" id="PTHR21087:SF16">
    <property type="entry name" value="SHIKIMATE KINASE 1, CHLOROPLASTIC"/>
    <property type="match status" value="1"/>
</dbReference>
<comment type="cofactor">
    <cofactor evidence="11">
        <name>Mg(2+)</name>
        <dbReference type="ChEBI" id="CHEBI:18420"/>
    </cofactor>
    <text evidence="11">Binds 1 Mg(2+) ion per subunit.</text>
</comment>
<dbReference type="EMBL" id="SHKX01000010">
    <property type="protein sequence ID" value="RZU47466.1"/>
    <property type="molecule type" value="Genomic_DNA"/>
</dbReference>
<dbReference type="InterPro" id="IPR027417">
    <property type="entry name" value="P-loop_NTPase"/>
</dbReference>
<dbReference type="SUPFAM" id="SSF52540">
    <property type="entry name" value="P-loop containing nucleoside triphosphate hydrolases"/>
    <property type="match status" value="1"/>
</dbReference>
<comment type="catalytic activity">
    <reaction evidence="10 11">
        <text>shikimate + ATP = 3-phosphoshikimate + ADP + H(+)</text>
        <dbReference type="Rhea" id="RHEA:13121"/>
        <dbReference type="ChEBI" id="CHEBI:15378"/>
        <dbReference type="ChEBI" id="CHEBI:30616"/>
        <dbReference type="ChEBI" id="CHEBI:36208"/>
        <dbReference type="ChEBI" id="CHEBI:145989"/>
        <dbReference type="ChEBI" id="CHEBI:456216"/>
        <dbReference type="EC" id="2.7.1.71"/>
    </reaction>
</comment>
<keyword evidence="5 11" id="KW-0808">Transferase</keyword>
<dbReference type="AlphaFoldDB" id="A0A4V2G663"/>
<keyword evidence="11" id="KW-0460">Magnesium</keyword>
<evidence type="ECO:0000256" key="6">
    <source>
        <dbReference type="ARBA" id="ARBA00022741"/>
    </source>
</evidence>
<dbReference type="InterPro" id="IPR000623">
    <property type="entry name" value="Shikimate_kinase/TSH1"/>
</dbReference>
<keyword evidence="8 11" id="KW-0067">ATP-binding</keyword>
<feature type="binding site" evidence="11">
    <location>
        <begin position="14"/>
        <end position="19"/>
    </location>
    <ligand>
        <name>ATP</name>
        <dbReference type="ChEBI" id="CHEBI:30616"/>
    </ligand>
</feature>
<feature type="binding site" evidence="11">
    <location>
        <position position="60"/>
    </location>
    <ligand>
        <name>substrate</name>
    </ligand>
</feature>
<dbReference type="Gene3D" id="3.40.50.300">
    <property type="entry name" value="P-loop containing nucleotide triphosphate hydrolases"/>
    <property type="match status" value="1"/>
</dbReference>
<dbReference type="GO" id="GO:0005829">
    <property type="term" value="C:cytosol"/>
    <property type="evidence" value="ECO:0007669"/>
    <property type="project" value="TreeGrafter"/>
</dbReference>
<feature type="binding site" evidence="11">
    <location>
        <position position="82"/>
    </location>
    <ligand>
        <name>substrate</name>
    </ligand>
</feature>
<keyword evidence="11" id="KW-0963">Cytoplasm</keyword>